<proteinExistence type="predicted"/>
<comment type="caution">
    <text evidence="1">The sequence shown here is derived from an EMBL/GenBank/DDBJ whole genome shotgun (WGS) entry which is preliminary data.</text>
</comment>
<keyword evidence="2" id="KW-1185">Reference proteome</keyword>
<gene>
    <name evidence="1" type="ORF">H0A36_22445</name>
</gene>
<reference evidence="1 2" key="1">
    <citation type="submission" date="2020-07" db="EMBL/GenBank/DDBJ databases">
        <title>Endozoicomonas sp. nov., isolated from sediment.</title>
        <authorList>
            <person name="Gu T."/>
        </authorList>
    </citation>
    <scope>NUCLEOTIDE SEQUENCE [LARGE SCALE GENOMIC DNA]</scope>
    <source>
        <strain evidence="1 2">SM1973</strain>
    </source>
</reference>
<dbReference type="EMBL" id="JACCKB010000050">
    <property type="protein sequence ID" value="NYZ68781.1"/>
    <property type="molecule type" value="Genomic_DNA"/>
</dbReference>
<dbReference type="Proteomes" id="UP000569732">
    <property type="component" value="Unassembled WGS sequence"/>
</dbReference>
<accession>A0A853IFM3</accession>
<evidence type="ECO:0008006" key="3">
    <source>
        <dbReference type="Google" id="ProtNLM"/>
    </source>
</evidence>
<dbReference type="RefSeq" id="WP_180570783.1">
    <property type="nucleotide sequence ID" value="NZ_JACCKB010000050.1"/>
</dbReference>
<sequence>MTQVSYEIPENIRELIVKVAFKAIENGCIDEAKSILDALAKNYPLSAASDIGYALIEIMNSNFSKAIRILKNTLEKSINCLEEARIVLLYAMVASGKVNEAKYEAKNMLEGKLVSKDNIKIIFAEMG</sequence>
<organism evidence="1 2">
    <name type="scientific">Spartinivicinus marinus</name>
    <dbReference type="NCBI Taxonomy" id="2994442"/>
    <lineage>
        <taxon>Bacteria</taxon>
        <taxon>Pseudomonadati</taxon>
        <taxon>Pseudomonadota</taxon>
        <taxon>Gammaproteobacteria</taxon>
        <taxon>Oceanospirillales</taxon>
        <taxon>Zooshikellaceae</taxon>
        <taxon>Spartinivicinus</taxon>
    </lineage>
</organism>
<evidence type="ECO:0000313" key="2">
    <source>
        <dbReference type="Proteomes" id="UP000569732"/>
    </source>
</evidence>
<dbReference type="AlphaFoldDB" id="A0A853IFM3"/>
<protein>
    <recommendedName>
        <fullName evidence="3">Tetratricopeptide repeat protein</fullName>
    </recommendedName>
</protein>
<name>A0A853IFM3_9GAMM</name>
<evidence type="ECO:0000313" key="1">
    <source>
        <dbReference type="EMBL" id="NYZ68781.1"/>
    </source>
</evidence>